<dbReference type="AlphaFoldDB" id="A0A2V1DQ41"/>
<name>A0A2V1DQ41_9PLEO</name>
<evidence type="ECO:0000313" key="3">
    <source>
        <dbReference type="Proteomes" id="UP000244855"/>
    </source>
</evidence>
<sequence>MLLGWTIIRSPCVSYYTTLVLPLFGLVFGYTTLFSWQGPCLVFFRRRPLGVNGNFRFQVPADGKCGTNSKPDLEICLEN</sequence>
<dbReference type="EMBL" id="KZ805379">
    <property type="protein sequence ID" value="PVI00096.1"/>
    <property type="molecule type" value="Genomic_DNA"/>
</dbReference>
<accession>A0A2V1DQ41</accession>
<evidence type="ECO:0000256" key="1">
    <source>
        <dbReference type="SAM" id="Phobius"/>
    </source>
</evidence>
<feature type="transmembrane region" description="Helical" evidence="1">
    <location>
        <begin position="15"/>
        <end position="36"/>
    </location>
</feature>
<keyword evidence="1" id="KW-1133">Transmembrane helix</keyword>
<keyword evidence="1" id="KW-0472">Membrane</keyword>
<gene>
    <name evidence="2" type="ORF">DM02DRAFT_410167</name>
</gene>
<reference evidence="2 3" key="1">
    <citation type="journal article" date="2018" name="Sci. Rep.">
        <title>Comparative genomics provides insights into the lifestyle and reveals functional heterogeneity of dark septate endophytic fungi.</title>
        <authorList>
            <person name="Knapp D.G."/>
            <person name="Nemeth J.B."/>
            <person name="Barry K."/>
            <person name="Hainaut M."/>
            <person name="Henrissat B."/>
            <person name="Johnson J."/>
            <person name="Kuo A."/>
            <person name="Lim J.H.P."/>
            <person name="Lipzen A."/>
            <person name="Nolan M."/>
            <person name="Ohm R.A."/>
            <person name="Tamas L."/>
            <person name="Grigoriev I.V."/>
            <person name="Spatafora J.W."/>
            <person name="Nagy L.G."/>
            <person name="Kovacs G.M."/>
        </authorList>
    </citation>
    <scope>NUCLEOTIDE SEQUENCE [LARGE SCALE GENOMIC DNA]</scope>
    <source>
        <strain evidence="2 3">DSE2036</strain>
    </source>
</reference>
<protein>
    <submittedName>
        <fullName evidence="2">Uncharacterized protein</fullName>
    </submittedName>
</protein>
<dbReference type="Proteomes" id="UP000244855">
    <property type="component" value="Unassembled WGS sequence"/>
</dbReference>
<keyword evidence="3" id="KW-1185">Reference proteome</keyword>
<evidence type="ECO:0000313" key="2">
    <source>
        <dbReference type="EMBL" id="PVI00096.1"/>
    </source>
</evidence>
<organism evidence="2 3">
    <name type="scientific">Periconia macrospinosa</name>
    <dbReference type="NCBI Taxonomy" id="97972"/>
    <lineage>
        <taxon>Eukaryota</taxon>
        <taxon>Fungi</taxon>
        <taxon>Dikarya</taxon>
        <taxon>Ascomycota</taxon>
        <taxon>Pezizomycotina</taxon>
        <taxon>Dothideomycetes</taxon>
        <taxon>Pleosporomycetidae</taxon>
        <taxon>Pleosporales</taxon>
        <taxon>Massarineae</taxon>
        <taxon>Periconiaceae</taxon>
        <taxon>Periconia</taxon>
    </lineage>
</organism>
<keyword evidence="1" id="KW-0812">Transmembrane</keyword>
<proteinExistence type="predicted"/>